<sequence>MSSKMVKDVLDDLYFDITPRSQKELIDSIKKEVLLSSIIKKLQITDDEIWDNYIELKDFIQENKENDENKIYKTIILRNNDNELVFAKQIVKNENSKRYLLENNLAFSNISKPMNDLILQEIDTIKEHSHFDLYNYKHDLLSKIEQGNNQITGCFIQGDYASLRSHALSAIANTLMVEDYEVAYINANYLEDQLKTNFSSANNETNFVINSLIDIDVLVIDEIGFKKYSAWFIETVLIKILESRLINNKLTFIGSYLSIRDLNKIVNPNNKTSVFALKKLESIIIKLCPSQIWIGR</sequence>
<dbReference type="RefSeq" id="WP_027333486.1">
    <property type="nucleotide sequence ID" value="NZ_LR215024.1"/>
</dbReference>
<organism evidence="1 2">
    <name type="scientific">Mycoplasmopsis glycophila</name>
    <dbReference type="NCBI Taxonomy" id="171285"/>
    <lineage>
        <taxon>Bacteria</taxon>
        <taxon>Bacillati</taxon>
        <taxon>Mycoplasmatota</taxon>
        <taxon>Mycoplasmoidales</taxon>
        <taxon>Metamycoplasmataceae</taxon>
        <taxon>Mycoplasmopsis</taxon>
    </lineage>
</organism>
<gene>
    <name evidence="1" type="ORF">NCTC10194_00617</name>
</gene>
<keyword evidence="2" id="KW-1185">Reference proteome</keyword>
<dbReference type="Proteomes" id="UP000290815">
    <property type="component" value="Chromosome"/>
</dbReference>
<dbReference type="AlphaFoldDB" id="A0A449AW69"/>
<dbReference type="Gene3D" id="3.40.50.300">
    <property type="entry name" value="P-loop containing nucleotide triphosphate hydrolases"/>
    <property type="match status" value="1"/>
</dbReference>
<dbReference type="InterPro" id="IPR027417">
    <property type="entry name" value="P-loop_NTPase"/>
</dbReference>
<reference evidence="1 2" key="1">
    <citation type="submission" date="2019-01" db="EMBL/GenBank/DDBJ databases">
        <authorList>
            <consortium name="Pathogen Informatics"/>
        </authorList>
    </citation>
    <scope>NUCLEOTIDE SEQUENCE [LARGE SCALE GENOMIC DNA]</scope>
    <source>
        <strain evidence="1 2">NCTC10194</strain>
    </source>
</reference>
<evidence type="ECO:0000313" key="1">
    <source>
        <dbReference type="EMBL" id="VEU70919.1"/>
    </source>
</evidence>
<accession>A0A449AW69</accession>
<dbReference type="KEGG" id="mgly:NCTC10194_00617"/>
<name>A0A449AW69_9BACT</name>
<proteinExistence type="predicted"/>
<dbReference type="EMBL" id="LR215024">
    <property type="protein sequence ID" value="VEU70919.1"/>
    <property type="molecule type" value="Genomic_DNA"/>
</dbReference>
<protein>
    <submittedName>
        <fullName evidence="1">DNA replication protein</fullName>
    </submittedName>
</protein>
<evidence type="ECO:0000313" key="2">
    <source>
        <dbReference type="Proteomes" id="UP000290815"/>
    </source>
</evidence>